<gene>
    <name evidence="2" type="ORF">CCHOA_04220</name>
</gene>
<keyword evidence="3" id="KW-1185">Reference proteome</keyword>
<keyword evidence="1" id="KW-1133">Transmembrane helix</keyword>
<dbReference type="AlphaFoldDB" id="A0A3G6J654"/>
<organism evidence="2 3">
    <name type="scientific">Corynebacterium choanae</name>
    <dbReference type="NCBI Taxonomy" id="1862358"/>
    <lineage>
        <taxon>Bacteria</taxon>
        <taxon>Bacillati</taxon>
        <taxon>Actinomycetota</taxon>
        <taxon>Actinomycetes</taxon>
        <taxon>Mycobacteriales</taxon>
        <taxon>Corynebacteriaceae</taxon>
        <taxon>Corynebacterium</taxon>
    </lineage>
</organism>
<protein>
    <submittedName>
        <fullName evidence="2">Uncharacterized protein</fullName>
    </submittedName>
</protein>
<dbReference type="EMBL" id="CP033896">
    <property type="protein sequence ID" value="AZA13253.1"/>
    <property type="molecule type" value="Genomic_DNA"/>
</dbReference>
<accession>A0A3G6J654</accession>
<feature type="transmembrane region" description="Helical" evidence="1">
    <location>
        <begin position="6"/>
        <end position="29"/>
    </location>
</feature>
<evidence type="ECO:0000313" key="3">
    <source>
        <dbReference type="Proteomes" id="UP000269019"/>
    </source>
</evidence>
<keyword evidence="1" id="KW-0812">Transmembrane</keyword>
<keyword evidence="1" id="KW-0472">Membrane</keyword>
<dbReference type="RefSeq" id="WP_123927101.1">
    <property type="nucleotide sequence ID" value="NZ_CP033896.1"/>
</dbReference>
<evidence type="ECO:0000313" key="2">
    <source>
        <dbReference type="EMBL" id="AZA13253.1"/>
    </source>
</evidence>
<sequence>MGLTLYTVVVVAGLLFALLLCGCATWWLLRMVPITAPYSTKDEHASVIAARTVANLYAVGDGDPTQVTFHRQWRGYEPEAVGQLVTALCTCPVHGQSVGDTVPAPALTAAAPEACVCCDEHWKPSKLPRAAVGVNTAEVAALVDRVAETASRNLSTKPPLS</sequence>
<name>A0A3G6J654_9CORY</name>
<dbReference type="Proteomes" id="UP000269019">
    <property type="component" value="Chromosome"/>
</dbReference>
<evidence type="ECO:0000256" key="1">
    <source>
        <dbReference type="SAM" id="Phobius"/>
    </source>
</evidence>
<dbReference type="KEGG" id="ccho:CCHOA_04220"/>
<proteinExistence type="predicted"/>
<reference evidence="2 3" key="1">
    <citation type="submission" date="2018-11" db="EMBL/GenBank/DDBJ databases">
        <authorList>
            <person name="Kleinhagauer T."/>
            <person name="Glaeser S.P."/>
            <person name="Spergser J."/>
            <person name="Ruckert C."/>
            <person name="Kaempfer P."/>
            <person name="Busse H.-J."/>
        </authorList>
    </citation>
    <scope>NUCLEOTIDE SEQUENCE [LARGE SCALE GENOMIC DNA]</scope>
    <source>
        <strain evidence="2 3">200CH</strain>
    </source>
</reference>